<name>A0A7T7GUX1_9MONO</name>
<organism evidence="1">
    <name type="scientific">Jimsystermes virus</name>
    <dbReference type="NCBI Taxonomy" id="2796600"/>
    <lineage>
        <taxon>Viruses</taxon>
        <taxon>Riboviria</taxon>
        <taxon>Orthornavirae</taxon>
        <taxon>Negarnaviricota</taxon>
        <taxon>Haploviricotina</taxon>
        <taxon>Monjiviricetes</taxon>
        <taxon>Mononegavirales</taxon>
        <taxon>Lispiviridae</taxon>
        <taxon>Copasivirus</taxon>
        <taxon>Copasivirus manlyvaleense</taxon>
    </lineage>
</organism>
<protein>
    <submittedName>
        <fullName evidence="1">Uncharacterized protein</fullName>
    </submittedName>
</protein>
<accession>A0A7T7GUX1</accession>
<reference evidence="1" key="1">
    <citation type="journal article" date="2020" name="Viruses">
        <title>Unmapped RNA Virus Diversity in Termites and their Symbionts.</title>
        <authorList>
            <person name="Lay C.L."/>
            <person name="Shi M."/>
            <person name="Bucek A."/>
            <person name="Bourguignon T."/>
            <person name="Lo N."/>
            <person name="Holmes E.C."/>
        </authorList>
    </citation>
    <scope>NUCLEOTIDE SEQUENCE</scope>
    <source>
        <strain evidence="1">3v4v_4</strain>
    </source>
</reference>
<evidence type="ECO:0000313" key="1">
    <source>
        <dbReference type="EMBL" id="QQM16284.1"/>
    </source>
</evidence>
<reference evidence="1" key="2">
    <citation type="submission" date="2020-09" db="EMBL/GenBank/DDBJ databases">
        <authorList>
            <person name="Le Lay C."/>
            <person name="Shi M."/>
            <person name="Bucek A."/>
            <person name="Bourguignon T."/>
            <person name="Lo N."/>
            <person name="Holmes E.C."/>
        </authorList>
    </citation>
    <scope>NUCLEOTIDE SEQUENCE</scope>
    <source>
        <strain evidence="1">3v4v_4</strain>
    </source>
</reference>
<dbReference type="EMBL" id="MW052089">
    <property type="protein sequence ID" value="QQM16284.1"/>
    <property type="molecule type" value="Genomic_RNA"/>
</dbReference>
<sequence length="513" mass="56552">MDSRLLGGDDLLIAADENSPRIPIEVYDLEAVSQLDKNSQPCDSFLFLDAERNLKLSQLGLANPTTFLFPNQSRYREIVDNIPVTPSRGTGHLDLLQRGRLTLQSTTRVKGRLSFDLPTHQTLSAAASLPSALNLIHQELLEEMASAQEDLEKSQQDQPLGEDIGAGIADISLEAQPRRDSEDDLNKTFIDTIPSVRPISIATAQSPSNLDIQRLYEQIEIEDAIVRESHAVSRPKSPPLIPSPITYITRPGAEKGAIKKVTMKPDTHLEIPQPSSDRQDVSDHGVTAAIDAMTEFMKESYSMLDTVNLTMNALVEKIGSLESKVINLESNVAIITASQATMDANLKILMSGQAQLVRTSSFQQVMPTPTADVAIERSESSLSPEIQAVYDEAGANYDKFLKSHNMKHLTRELYCTIHISGGFQEYFKKTYPKENQLTAHFDAIKSGTAKTISYLALDRVIGRYASKAHKDSYLEPASDRPVYAGLFPQPIIARASNGNSTYAHISATDYFSM</sequence>
<proteinExistence type="predicted"/>